<accession>A0A0E0LJR4</accession>
<organism evidence="1">
    <name type="scientific">Oryza punctata</name>
    <name type="common">Red rice</name>
    <dbReference type="NCBI Taxonomy" id="4537"/>
    <lineage>
        <taxon>Eukaryota</taxon>
        <taxon>Viridiplantae</taxon>
        <taxon>Streptophyta</taxon>
        <taxon>Embryophyta</taxon>
        <taxon>Tracheophyta</taxon>
        <taxon>Spermatophyta</taxon>
        <taxon>Magnoliopsida</taxon>
        <taxon>Liliopsida</taxon>
        <taxon>Poales</taxon>
        <taxon>Poaceae</taxon>
        <taxon>BOP clade</taxon>
        <taxon>Oryzoideae</taxon>
        <taxon>Oryzeae</taxon>
        <taxon>Oryzinae</taxon>
        <taxon>Oryza</taxon>
    </lineage>
</organism>
<sequence>MSQSTLARQREKILFV</sequence>
<evidence type="ECO:0000313" key="1">
    <source>
        <dbReference type="EnsemblPlants" id="OPUNC07G10580.1"/>
    </source>
</evidence>
<name>A0A0E0LJR4_ORYPU</name>
<dbReference type="EnsemblPlants" id="OPUNC07G10580.1">
    <property type="protein sequence ID" value="OPUNC07G10580.1"/>
    <property type="gene ID" value="OPUNC07G10580"/>
</dbReference>
<dbReference type="HOGENOM" id="CLU_3433314_0_0_1"/>
<protein>
    <submittedName>
        <fullName evidence="1">Uncharacterized protein</fullName>
    </submittedName>
</protein>
<dbReference type="AlphaFoldDB" id="A0A0E0LJR4"/>
<proteinExistence type="predicted"/>
<dbReference type="Proteomes" id="UP000026962">
    <property type="component" value="Chromosome 7"/>
</dbReference>
<evidence type="ECO:0000313" key="2">
    <source>
        <dbReference type="Proteomes" id="UP000026962"/>
    </source>
</evidence>
<reference evidence="1" key="1">
    <citation type="submission" date="2015-04" db="UniProtKB">
        <authorList>
            <consortium name="EnsemblPlants"/>
        </authorList>
    </citation>
    <scope>IDENTIFICATION</scope>
</reference>
<reference evidence="1" key="2">
    <citation type="submission" date="2018-05" db="EMBL/GenBank/DDBJ databases">
        <title>OpunRS2 (Oryza punctata Reference Sequence Version 2).</title>
        <authorList>
            <person name="Zhang J."/>
            <person name="Kudrna D."/>
            <person name="Lee S."/>
            <person name="Talag J."/>
            <person name="Welchert J."/>
            <person name="Wing R.A."/>
        </authorList>
    </citation>
    <scope>NUCLEOTIDE SEQUENCE [LARGE SCALE GENOMIC DNA]</scope>
</reference>
<dbReference type="Gramene" id="OPUNC07G10580.1">
    <property type="protein sequence ID" value="OPUNC07G10580.1"/>
    <property type="gene ID" value="OPUNC07G10580"/>
</dbReference>
<keyword evidence="2" id="KW-1185">Reference proteome</keyword>